<dbReference type="Gramene" id="RZC67986">
    <property type="protein sequence ID" value="RZC67986"/>
    <property type="gene ID" value="C5167_011670"/>
</dbReference>
<dbReference type="Proteomes" id="UP000316621">
    <property type="component" value="Chromosome 6"/>
</dbReference>
<protein>
    <submittedName>
        <fullName evidence="1">Uncharacterized protein</fullName>
    </submittedName>
</protein>
<dbReference type="AlphaFoldDB" id="A0A4Y7K584"/>
<name>A0A4Y7K584_PAPSO</name>
<evidence type="ECO:0000313" key="1">
    <source>
        <dbReference type="EMBL" id="RZC67986.1"/>
    </source>
</evidence>
<proteinExistence type="predicted"/>
<organism evidence="1 2">
    <name type="scientific">Papaver somniferum</name>
    <name type="common">Opium poppy</name>
    <dbReference type="NCBI Taxonomy" id="3469"/>
    <lineage>
        <taxon>Eukaryota</taxon>
        <taxon>Viridiplantae</taxon>
        <taxon>Streptophyta</taxon>
        <taxon>Embryophyta</taxon>
        <taxon>Tracheophyta</taxon>
        <taxon>Spermatophyta</taxon>
        <taxon>Magnoliopsida</taxon>
        <taxon>Ranunculales</taxon>
        <taxon>Papaveraceae</taxon>
        <taxon>Papaveroideae</taxon>
        <taxon>Papaver</taxon>
    </lineage>
</organism>
<evidence type="ECO:0000313" key="2">
    <source>
        <dbReference type="Proteomes" id="UP000316621"/>
    </source>
</evidence>
<dbReference type="EMBL" id="CM010720">
    <property type="protein sequence ID" value="RZC67986.1"/>
    <property type="molecule type" value="Genomic_DNA"/>
</dbReference>
<reference evidence="1 2" key="1">
    <citation type="journal article" date="2018" name="Science">
        <title>The opium poppy genome and morphinan production.</title>
        <authorList>
            <person name="Guo L."/>
            <person name="Winzer T."/>
            <person name="Yang X."/>
            <person name="Li Y."/>
            <person name="Ning Z."/>
            <person name="He Z."/>
            <person name="Teodor R."/>
            <person name="Lu Y."/>
            <person name="Bowser T.A."/>
            <person name="Graham I.A."/>
            <person name="Ye K."/>
        </authorList>
    </citation>
    <scope>NUCLEOTIDE SEQUENCE [LARGE SCALE GENOMIC DNA]</scope>
    <source>
        <strain evidence="2">cv. HN1</strain>
        <tissue evidence="1">Leaves</tissue>
    </source>
</reference>
<sequence>MEAGKKIEVDCFDLEEAWMLVQQKVQQRKMDSMIEIGGNSSASSTYAFIPVGITKPGADSSHERSSKSIRA</sequence>
<gene>
    <name evidence="1" type="ORF">C5167_011670</name>
</gene>
<keyword evidence="2" id="KW-1185">Reference proteome</keyword>
<accession>A0A4Y7K584</accession>